<name>A0A4Y2WG23_ARAVE</name>
<gene>
    <name evidence="1" type="ORF">AVEN_153900_1</name>
</gene>
<keyword evidence="2" id="KW-1185">Reference proteome</keyword>
<organism evidence="1 2">
    <name type="scientific">Araneus ventricosus</name>
    <name type="common">Orbweaver spider</name>
    <name type="synonym">Epeira ventricosa</name>
    <dbReference type="NCBI Taxonomy" id="182803"/>
    <lineage>
        <taxon>Eukaryota</taxon>
        <taxon>Metazoa</taxon>
        <taxon>Ecdysozoa</taxon>
        <taxon>Arthropoda</taxon>
        <taxon>Chelicerata</taxon>
        <taxon>Arachnida</taxon>
        <taxon>Araneae</taxon>
        <taxon>Araneomorphae</taxon>
        <taxon>Entelegynae</taxon>
        <taxon>Araneoidea</taxon>
        <taxon>Araneidae</taxon>
        <taxon>Araneus</taxon>
    </lineage>
</organism>
<dbReference type="EMBL" id="BGPR01059361">
    <property type="protein sequence ID" value="GBO35382.1"/>
    <property type="molecule type" value="Genomic_DNA"/>
</dbReference>
<evidence type="ECO:0000313" key="1">
    <source>
        <dbReference type="EMBL" id="GBO35382.1"/>
    </source>
</evidence>
<dbReference type="AlphaFoldDB" id="A0A4Y2WG23"/>
<comment type="caution">
    <text evidence="1">The sequence shown here is derived from an EMBL/GenBank/DDBJ whole genome shotgun (WGS) entry which is preliminary data.</text>
</comment>
<proteinExistence type="predicted"/>
<dbReference type="OrthoDB" id="8066225at2759"/>
<dbReference type="Proteomes" id="UP000499080">
    <property type="component" value="Unassembled WGS sequence"/>
</dbReference>
<evidence type="ECO:0000313" key="2">
    <source>
        <dbReference type="Proteomes" id="UP000499080"/>
    </source>
</evidence>
<sequence>MSETAEQAQYIVDAIRDEDTSQHATRLMDAKDLKSAALAYSMKYEAAENCQTYRNEPEGQIASSLDPKDCKNMTSKLASQGTHGKCRCVEDPVKRVANIAMNAEKVRNGN</sequence>
<reference evidence="1 2" key="1">
    <citation type="journal article" date="2019" name="Sci. Rep.">
        <title>Orb-weaving spider Araneus ventricosus genome elucidates the spidroin gene catalogue.</title>
        <authorList>
            <person name="Kono N."/>
            <person name="Nakamura H."/>
            <person name="Ohtoshi R."/>
            <person name="Moran D.A.P."/>
            <person name="Shinohara A."/>
            <person name="Yoshida Y."/>
            <person name="Fujiwara M."/>
            <person name="Mori M."/>
            <person name="Tomita M."/>
            <person name="Arakawa K."/>
        </authorList>
    </citation>
    <scope>NUCLEOTIDE SEQUENCE [LARGE SCALE GENOMIC DNA]</scope>
</reference>
<protein>
    <submittedName>
        <fullName evidence="1">Uncharacterized protein</fullName>
    </submittedName>
</protein>
<accession>A0A4Y2WG23</accession>